<dbReference type="Pfam" id="PF10816">
    <property type="entry name" value="DUF2760"/>
    <property type="match status" value="1"/>
</dbReference>
<dbReference type="AlphaFoldDB" id="A0A250ILG6"/>
<gene>
    <name evidence="2" type="ORF">MEBOL_005505</name>
</gene>
<dbReference type="EMBL" id="CP022163">
    <property type="protein sequence ID" value="ATB32031.1"/>
    <property type="molecule type" value="Genomic_DNA"/>
</dbReference>
<organism evidence="2 3">
    <name type="scientific">Melittangium boletus DSM 14713</name>
    <dbReference type="NCBI Taxonomy" id="1294270"/>
    <lineage>
        <taxon>Bacteria</taxon>
        <taxon>Pseudomonadati</taxon>
        <taxon>Myxococcota</taxon>
        <taxon>Myxococcia</taxon>
        <taxon>Myxococcales</taxon>
        <taxon>Cystobacterineae</taxon>
        <taxon>Archangiaceae</taxon>
        <taxon>Melittangium</taxon>
    </lineage>
</organism>
<evidence type="ECO:0000259" key="1">
    <source>
        <dbReference type="Pfam" id="PF10816"/>
    </source>
</evidence>
<sequence>MTDQPSLSFFARLWLALVCFWRIWLDRSFAQAVLPVRQADVAGRLPTGAPVAEPTPAAPPAPPPVVAVPPEREHASALQLLAMLQREGRLIDFLQEDVAAFPDEDVGAAARIVHEGCRKLVRQYLTLEPVLPQSEGDRVQVPAGFDAQRIRLTGNVAGQPPYNGALKHHGWVTTAVTLPSTSPAMDPRVLAPAEVELS</sequence>
<dbReference type="Proteomes" id="UP000217289">
    <property type="component" value="Chromosome"/>
</dbReference>
<proteinExistence type="predicted"/>
<dbReference type="KEGG" id="mbd:MEBOL_005505"/>
<protein>
    <recommendedName>
        <fullName evidence="1">DUF2760 domain-containing protein</fullName>
    </recommendedName>
</protein>
<dbReference type="OrthoDB" id="21395at2"/>
<accession>A0A250ILG6</accession>
<evidence type="ECO:0000313" key="3">
    <source>
        <dbReference type="Proteomes" id="UP000217289"/>
    </source>
</evidence>
<evidence type="ECO:0000313" key="2">
    <source>
        <dbReference type="EMBL" id="ATB32031.1"/>
    </source>
</evidence>
<name>A0A250ILG6_9BACT</name>
<dbReference type="InterPro" id="IPR021212">
    <property type="entry name" value="DUF2760"/>
</dbReference>
<reference evidence="2 3" key="1">
    <citation type="submission" date="2017-06" db="EMBL/GenBank/DDBJ databases">
        <authorList>
            <person name="Kim H.J."/>
            <person name="Triplett B.A."/>
        </authorList>
    </citation>
    <scope>NUCLEOTIDE SEQUENCE [LARGE SCALE GENOMIC DNA]</scope>
    <source>
        <strain evidence="2 3">DSM 14713</strain>
    </source>
</reference>
<dbReference type="RefSeq" id="WP_095980282.1">
    <property type="nucleotide sequence ID" value="NZ_CP022163.1"/>
</dbReference>
<keyword evidence="3" id="KW-1185">Reference proteome</keyword>
<feature type="domain" description="DUF2760" evidence="1">
    <location>
        <begin position="74"/>
        <end position="196"/>
    </location>
</feature>